<evidence type="ECO:0000256" key="8">
    <source>
        <dbReference type="ARBA" id="ARBA00023123"/>
    </source>
</evidence>
<dbReference type="PANTHER" id="PTHR22706:SF1">
    <property type="entry name" value="ASSEMBLY FACTOR FOR SPINDLE MICROTUBULES"/>
    <property type="match status" value="1"/>
</dbReference>
<protein>
    <submittedName>
        <fullName evidence="11">Unconventional myosin-Vb</fullName>
    </submittedName>
</protein>
<dbReference type="Gene3D" id="1.20.5.190">
    <property type="match status" value="3"/>
</dbReference>
<evidence type="ECO:0000313" key="11">
    <source>
        <dbReference type="EMBL" id="KHG09983.1"/>
    </source>
</evidence>
<dbReference type="GO" id="GO:0007051">
    <property type="term" value="P:spindle organization"/>
    <property type="evidence" value="ECO:0007669"/>
    <property type="project" value="TreeGrafter"/>
</dbReference>
<dbReference type="InterPro" id="IPR027417">
    <property type="entry name" value="P-loop_NTPase"/>
</dbReference>
<evidence type="ECO:0000313" key="12">
    <source>
        <dbReference type="Proteomes" id="UP000032142"/>
    </source>
</evidence>
<dbReference type="GO" id="GO:0000922">
    <property type="term" value="C:spindle pole"/>
    <property type="evidence" value="ECO:0007669"/>
    <property type="project" value="TreeGrafter"/>
</dbReference>
<dbReference type="InterPro" id="IPR000048">
    <property type="entry name" value="IQ_motif_EF-hand-BS"/>
</dbReference>
<dbReference type="GO" id="GO:0005516">
    <property type="term" value="F:calmodulin binding"/>
    <property type="evidence" value="ECO:0007669"/>
    <property type="project" value="UniProtKB-KW"/>
</dbReference>
<dbReference type="PROSITE" id="PS50096">
    <property type="entry name" value="IQ"/>
    <property type="match status" value="5"/>
</dbReference>
<organism evidence="11 12">
    <name type="scientific">Gossypium arboreum</name>
    <name type="common">Tree cotton</name>
    <name type="synonym">Gossypium nanking</name>
    <dbReference type="NCBI Taxonomy" id="29729"/>
    <lineage>
        <taxon>Eukaryota</taxon>
        <taxon>Viridiplantae</taxon>
        <taxon>Streptophyta</taxon>
        <taxon>Embryophyta</taxon>
        <taxon>Tracheophyta</taxon>
        <taxon>Spermatophyta</taxon>
        <taxon>Magnoliopsida</taxon>
        <taxon>eudicotyledons</taxon>
        <taxon>Gunneridae</taxon>
        <taxon>Pentapetalae</taxon>
        <taxon>rosids</taxon>
        <taxon>malvids</taxon>
        <taxon>Malvales</taxon>
        <taxon>Malvaceae</taxon>
        <taxon>Malvoideae</taxon>
        <taxon>Gossypium</taxon>
    </lineage>
</organism>
<keyword evidence="5" id="KW-0067">ATP-binding</keyword>
<dbReference type="FunFam" id="1.20.5.190:FF:000001">
    <property type="entry name" value="unconventional myosin-Va"/>
    <property type="match status" value="2"/>
</dbReference>
<accession>A0A0B0N680</accession>
<dbReference type="Pfam" id="PF00612">
    <property type="entry name" value="IQ"/>
    <property type="match status" value="6"/>
</dbReference>
<dbReference type="PANTHER" id="PTHR22706">
    <property type="entry name" value="ASSEMBLY FACTOR FOR SPINDLE MICROTUBULES"/>
    <property type="match status" value="1"/>
</dbReference>
<keyword evidence="12" id="KW-1185">Reference proteome</keyword>
<evidence type="ECO:0000256" key="10">
    <source>
        <dbReference type="SAM" id="Coils"/>
    </source>
</evidence>
<dbReference type="SMART" id="SM00015">
    <property type="entry name" value="IQ"/>
    <property type="match status" value="6"/>
</dbReference>
<keyword evidence="2" id="KW-0963">Cytoplasm</keyword>
<name>A0A0B0N680_GOSAR</name>
<comment type="subcellular location">
    <subcellularLocation>
        <location evidence="1">Cytoplasm</location>
    </subcellularLocation>
</comment>
<evidence type="ECO:0000256" key="5">
    <source>
        <dbReference type="ARBA" id="ARBA00022840"/>
    </source>
</evidence>
<dbReference type="GO" id="GO:0005524">
    <property type="term" value="F:ATP binding"/>
    <property type="evidence" value="ECO:0007669"/>
    <property type="project" value="UniProtKB-KW"/>
</dbReference>
<dbReference type="GO" id="GO:0051295">
    <property type="term" value="P:establishment of meiotic spindle localization"/>
    <property type="evidence" value="ECO:0007669"/>
    <property type="project" value="TreeGrafter"/>
</dbReference>
<dbReference type="FunFam" id="1.20.5.190:FF:000018">
    <property type="entry name" value="Myosin XI D"/>
    <property type="match status" value="1"/>
</dbReference>
<dbReference type="InterPro" id="IPR051185">
    <property type="entry name" value="ASPM"/>
</dbReference>
<reference evidence="12" key="1">
    <citation type="submission" date="2014-09" db="EMBL/GenBank/DDBJ databases">
        <authorList>
            <person name="Mudge J."/>
            <person name="Ramaraj T."/>
            <person name="Lindquist I.E."/>
            <person name="Bharti A.K."/>
            <person name="Sundararajan A."/>
            <person name="Cameron C.T."/>
            <person name="Woodward J.E."/>
            <person name="May G.D."/>
            <person name="Brubaker C."/>
            <person name="Broadhvest J."/>
            <person name="Wilkins T.A."/>
        </authorList>
    </citation>
    <scope>NUCLEOTIDE SEQUENCE</scope>
    <source>
        <strain evidence="12">cv. AKA8401</strain>
    </source>
</reference>
<keyword evidence="7 10" id="KW-0175">Coiled coil</keyword>
<evidence type="ECO:0000256" key="3">
    <source>
        <dbReference type="ARBA" id="ARBA00022737"/>
    </source>
</evidence>
<evidence type="ECO:0000256" key="4">
    <source>
        <dbReference type="ARBA" id="ARBA00022741"/>
    </source>
</evidence>
<keyword evidence="3" id="KW-0677">Repeat</keyword>
<dbReference type="GO" id="GO:0016459">
    <property type="term" value="C:myosin complex"/>
    <property type="evidence" value="ECO:0007669"/>
    <property type="project" value="UniProtKB-KW"/>
</dbReference>
<dbReference type="EMBL" id="KN392866">
    <property type="protein sequence ID" value="KHG09983.1"/>
    <property type="molecule type" value="Genomic_DNA"/>
</dbReference>
<dbReference type="SUPFAM" id="SSF52540">
    <property type="entry name" value="P-loop containing nucleoside triphosphate hydrolases"/>
    <property type="match status" value="2"/>
</dbReference>
<evidence type="ECO:0000256" key="1">
    <source>
        <dbReference type="ARBA" id="ARBA00004496"/>
    </source>
</evidence>
<dbReference type="AlphaFoldDB" id="A0A0B0N680"/>
<proteinExistence type="predicted"/>
<gene>
    <name evidence="11" type="ORF">F383_11768</name>
</gene>
<dbReference type="GO" id="GO:0000278">
    <property type="term" value="P:mitotic cell cycle"/>
    <property type="evidence" value="ECO:0007669"/>
    <property type="project" value="TreeGrafter"/>
</dbReference>
<evidence type="ECO:0000256" key="6">
    <source>
        <dbReference type="ARBA" id="ARBA00022860"/>
    </source>
</evidence>
<feature type="coiled-coil region" evidence="10">
    <location>
        <begin position="157"/>
        <end position="188"/>
    </location>
</feature>
<evidence type="ECO:0000256" key="7">
    <source>
        <dbReference type="ARBA" id="ARBA00023054"/>
    </source>
</evidence>
<sequence length="200" mass="23571">MAELDALRTEILGRSASLIQRKVRTYLCRKRFILLRLSAIQIQALCRGQVARHQYEEMRREAAALNIQKHLRKFLARKAYKNLYFSAVSIQTGMRGMIARSELLSRKQTRAATVIQSHCRRFLANRRYLRLKKAAITTQCAWRARVARKELRKLRMAARETGALQEAKTKLEKEVEELTWRLQLEKRTRVDLFLIMMLLL</sequence>
<keyword evidence="9" id="KW-0505">Motor protein</keyword>
<evidence type="ECO:0000256" key="2">
    <source>
        <dbReference type="ARBA" id="ARBA00022490"/>
    </source>
</evidence>
<dbReference type="GO" id="GO:0005737">
    <property type="term" value="C:cytoplasm"/>
    <property type="evidence" value="ECO:0007669"/>
    <property type="project" value="UniProtKB-SubCell"/>
</dbReference>
<keyword evidence="6" id="KW-0112">Calmodulin-binding</keyword>
<keyword evidence="8" id="KW-0518">Myosin</keyword>
<evidence type="ECO:0000256" key="9">
    <source>
        <dbReference type="ARBA" id="ARBA00023175"/>
    </source>
</evidence>
<keyword evidence="4" id="KW-0547">Nucleotide-binding</keyword>
<dbReference type="Proteomes" id="UP000032142">
    <property type="component" value="Unassembled WGS sequence"/>
</dbReference>